<keyword evidence="7" id="KW-1185">Reference proteome</keyword>
<dbReference type="OrthoDB" id="2110130at2759"/>
<feature type="region of interest" description="Disordered" evidence="4">
    <location>
        <begin position="1"/>
        <end position="47"/>
    </location>
</feature>
<feature type="domain" description="ABC transporter" evidence="5">
    <location>
        <begin position="163"/>
        <end position="411"/>
    </location>
</feature>
<dbReference type="InterPro" id="IPR032781">
    <property type="entry name" value="ABC_tran_Xtn"/>
</dbReference>
<dbReference type="GO" id="GO:0005524">
    <property type="term" value="F:ATP binding"/>
    <property type="evidence" value="ECO:0007669"/>
    <property type="project" value="UniProtKB-KW"/>
</dbReference>
<gene>
    <name evidence="6" type="ORF">EDEG_01370</name>
</gene>
<dbReference type="PROSITE" id="PS50893">
    <property type="entry name" value="ABC_TRANSPORTER_2"/>
    <property type="match status" value="2"/>
</dbReference>
<accession>J9DPB8</accession>
<keyword evidence="1" id="KW-0677">Repeat</keyword>
<dbReference type="EMBL" id="AFBI03000019">
    <property type="protein sequence ID" value="EJW04390.1"/>
    <property type="molecule type" value="Genomic_DNA"/>
</dbReference>
<dbReference type="InParanoid" id="J9DPB8"/>
<evidence type="ECO:0000256" key="2">
    <source>
        <dbReference type="ARBA" id="ARBA00022741"/>
    </source>
</evidence>
<dbReference type="InterPro" id="IPR017871">
    <property type="entry name" value="ABC_transporter-like_CS"/>
</dbReference>
<dbReference type="HOGENOM" id="CLU_000604_36_6_1"/>
<dbReference type="PROSITE" id="PS00211">
    <property type="entry name" value="ABC_TRANSPORTER_1"/>
    <property type="match status" value="2"/>
</dbReference>
<name>J9DPB8_EDHAE</name>
<evidence type="ECO:0000259" key="5">
    <source>
        <dbReference type="PROSITE" id="PS50893"/>
    </source>
</evidence>
<organism evidence="6 7">
    <name type="scientific">Edhazardia aedis (strain USNM 41457)</name>
    <name type="common">Microsporidian parasite</name>
    <dbReference type="NCBI Taxonomy" id="1003232"/>
    <lineage>
        <taxon>Eukaryota</taxon>
        <taxon>Fungi</taxon>
        <taxon>Fungi incertae sedis</taxon>
        <taxon>Microsporidia</taxon>
        <taxon>Edhazardia</taxon>
    </lineage>
</organism>
<dbReference type="STRING" id="1003232.J9DPB8"/>
<dbReference type="Pfam" id="PF12848">
    <property type="entry name" value="ABC_tran_Xtn"/>
    <property type="match status" value="1"/>
</dbReference>
<sequence>MNMKNNAEVQDKSAPGSFSETDNNTDCGNNNNGSLNSASNAENNKKNPENITKYKIDKTCLIDESDAVLEYVNAIIECPFTSKAEIFMAFKDYVKPSKIHKIFEIATVVRQIPLEAPFTMRATKVQKKIVEKAEEQFSNSRDLLGENDFVQSSSEGEPSDERLFLGDILIQNEDLWIKNRKILENASFTIVRDRIYGLVGRNGIGKSTVLKGIRKRKFGVSKGLKMCLVKQENKVDDISIIDYVVGGSNDPSVLENSCRILKELGFETKPQNNDVLNNSKNELTRVNLNSTGSSNKSNASGSINGIPIHENMRNLSGGWAVRANLAKAIQTRPELLLLDEPTNMLDIPTIIWLEKTIKNMNTTCIIVSHDREFLNSVCTDILHLENLKVNAYKGNYDSFVQIRSVKLDNQQKEYEKQRADREHLQAFVDRFRSNAKRASLAQSKIKILQNMKLIEKVVRDPIIKFKFRDSEIRGIILELKNVTFAYESSRENSEILGNHNAENTSEIVKEIKDTNLEQKKALDIEENHSKANLEAEKILFPQNTNNSMAKEKNHKRYKIILKDIDLKITSESRIVIVGPNGTGKSTLLKLLSDKITPQKGDVIKNPNLRPAYFTQHHIDQLKLNESVIDFITKNTKRREDECRAEMSKFGLLADRQKIGTLSGGQKSRLAFACLSLIEPNILLLDEPTNHLDIESIDALAECLKSFKGAVICVSHDMKFIESVFDEVWVCNNLHLDKFKGTIRDYRDMLIKSVTV</sequence>
<evidence type="ECO:0000256" key="4">
    <source>
        <dbReference type="SAM" id="MobiDB-lite"/>
    </source>
</evidence>
<dbReference type="Pfam" id="PF00005">
    <property type="entry name" value="ABC_tran"/>
    <property type="match status" value="2"/>
</dbReference>
<dbReference type="Gene3D" id="3.40.50.300">
    <property type="entry name" value="P-loop containing nucleotide triphosphate hydrolases"/>
    <property type="match status" value="2"/>
</dbReference>
<keyword evidence="2" id="KW-0547">Nucleotide-binding</keyword>
<dbReference type="Proteomes" id="UP000003163">
    <property type="component" value="Unassembled WGS sequence"/>
</dbReference>
<dbReference type="SMART" id="SM00382">
    <property type="entry name" value="AAA"/>
    <property type="match status" value="2"/>
</dbReference>
<dbReference type="PANTHER" id="PTHR19211:SF14">
    <property type="entry name" value="ATP-BINDING CASSETTE SUB-FAMILY F MEMBER 1"/>
    <property type="match status" value="1"/>
</dbReference>
<dbReference type="FunCoup" id="J9DPB8">
    <property type="interactions" value="210"/>
</dbReference>
<reference evidence="6 7" key="1">
    <citation type="submission" date="2011-08" db="EMBL/GenBank/DDBJ databases">
        <authorList>
            <person name="Liu Z.J."/>
            <person name="Shi F.L."/>
            <person name="Lu J.Q."/>
            <person name="Li M."/>
            <person name="Wang Z.L."/>
        </authorList>
    </citation>
    <scope>NUCLEOTIDE SEQUENCE [LARGE SCALE GENOMIC DNA]</scope>
    <source>
        <strain evidence="6 7">USNM 41457</strain>
    </source>
</reference>
<dbReference type="OMA" id="CTHIADI"/>
<keyword evidence="3" id="KW-0067">ATP-binding</keyword>
<protein>
    <recommendedName>
        <fullName evidence="5">ABC transporter domain-containing protein</fullName>
    </recommendedName>
</protein>
<dbReference type="FunFam" id="3.40.50.300:FF:000011">
    <property type="entry name" value="Putative ABC transporter ATP-binding component"/>
    <property type="match status" value="1"/>
</dbReference>
<proteinExistence type="predicted"/>
<dbReference type="AlphaFoldDB" id="J9DPB8"/>
<feature type="domain" description="ABC transporter" evidence="5">
    <location>
        <begin position="533"/>
        <end position="755"/>
    </location>
</feature>
<evidence type="ECO:0000256" key="3">
    <source>
        <dbReference type="ARBA" id="ARBA00022840"/>
    </source>
</evidence>
<evidence type="ECO:0000313" key="6">
    <source>
        <dbReference type="EMBL" id="EJW04390.1"/>
    </source>
</evidence>
<comment type="caution">
    <text evidence="6">The sequence shown here is derived from an EMBL/GenBank/DDBJ whole genome shotgun (WGS) entry which is preliminary data.</text>
</comment>
<reference evidence="7" key="2">
    <citation type="submission" date="2015-07" db="EMBL/GenBank/DDBJ databases">
        <title>Contrasting host-pathogen interactions and genome evolution in two generalist and specialist microsporidian pathogens of mosquitoes.</title>
        <authorList>
            <consortium name="The Broad Institute Genomics Platform"/>
            <consortium name="The Broad Institute Genome Sequencing Center for Infectious Disease"/>
            <person name="Cuomo C.A."/>
            <person name="Sanscrainte N.D."/>
            <person name="Goldberg J.M."/>
            <person name="Heiman D."/>
            <person name="Young S."/>
            <person name="Zeng Q."/>
            <person name="Becnel J.J."/>
            <person name="Birren B.W."/>
        </authorList>
    </citation>
    <scope>NUCLEOTIDE SEQUENCE [LARGE SCALE GENOMIC DNA]</scope>
    <source>
        <strain evidence="7">USNM 41457</strain>
    </source>
</reference>
<evidence type="ECO:0000256" key="1">
    <source>
        <dbReference type="ARBA" id="ARBA00022737"/>
    </source>
</evidence>
<dbReference type="SUPFAM" id="SSF52540">
    <property type="entry name" value="P-loop containing nucleoside triphosphate hydrolases"/>
    <property type="match status" value="2"/>
</dbReference>
<dbReference type="InterPro" id="IPR027417">
    <property type="entry name" value="P-loop_NTPase"/>
</dbReference>
<dbReference type="VEuPathDB" id="MicrosporidiaDB:EDEG_01370"/>
<evidence type="ECO:0000313" key="7">
    <source>
        <dbReference type="Proteomes" id="UP000003163"/>
    </source>
</evidence>
<dbReference type="PANTHER" id="PTHR19211">
    <property type="entry name" value="ATP-BINDING TRANSPORT PROTEIN-RELATED"/>
    <property type="match status" value="1"/>
</dbReference>
<dbReference type="CDD" id="cd03221">
    <property type="entry name" value="ABCF_EF-3"/>
    <property type="match status" value="2"/>
</dbReference>
<dbReference type="InterPro" id="IPR003593">
    <property type="entry name" value="AAA+_ATPase"/>
</dbReference>
<feature type="compositionally biased region" description="Low complexity" evidence="4">
    <location>
        <begin position="21"/>
        <end position="42"/>
    </location>
</feature>
<dbReference type="InterPro" id="IPR003439">
    <property type="entry name" value="ABC_transporter-like_ATP-bd"/>
</dbReference>
<dbReference type="GO" id="GO:0016887">
    <property type="term" value="F:ATP hydrolysis activity"/>
    <property type="evidence" value="ECO:0007669"/>
    <property type="project" value="InterPro"/>
</dbReference>
<dbReference type="FunFam" id="3.40.50.300:FF:001197">
    <property type="entry name" value="Putative ATP-binding cassette family ATPase"/>
    <property type="match status" value="1"/>
</dbReference>
<dbReference type="InterPro" id="IPR050611">
    <property type="entry name" value="ABCF"/>
</dbReference>